<dbReference type="GeneID" id="94430147"/>
<dbReference type="Proteomes" id="UP000221165">
    <property type="component" value="Unassembled WGS sequence"/>
</dbReference>
<feature type="chain" id="PRO_5012744988" evidence="2">
    <location>
        <begin position="17"/>
        <end position="684"/>
    </location>
</feature>
<evidence type="ECO:0000313" key="3">
    <source>
        <dbReference type="EMBL" id="PHJ19387.1"/>
    </source>
</evidence>
<evidence type="ECO:0000256" key="2">
    <source>
        <dbReference type="SAM" id="SignalP"/>
    </source>
</evidence>
<dbReference type="Gene3D" id="1.25.10.10">
    <property type="entry name" value="Leucine-rich Repeat Variant"/>
    <property type="match status" value="1"/>
</dbReference>
<proteinExistence type="predicted"/>
<reference evidence="3 4" key="1">
    <citation type="journal article" date="2017" name="Int. J. Parasitol.">
        <title>The genome of the protozoan parasite Cystoisospora suis and a reverse vaccinology approach to identify vaccine candidates.</title>
        <authorList>
            <person name="Palmieri N."/>
            <person name="Shrestha A."/>
            <person name="Ruttkowski B."/>
            <person name="Beck T."/>
            <person name="Vogl C."/>
            <person name="Tomley F."/>
            <person name="Blake D.P."/>
            <person name="Joachim A."/>
        </authorList>
    </citation>
    <scope>NUCLEOTIDE SEQUENCE [LARGE SCALE GENOMIC DNA]</scope>
    <source>
        <strain evidence="3 4">Wien I</strain>
    </source>
</reference>
<feature type="region of interest" description="Disordered" evidence="1">
    <location>
        <begin position="347"/>
        <end position="373"/>
    </location>
</feature>
<feature type="non-terminal residue" evidence="3">
    <location>
        <position position="1"/>
    </location>
</feature>
<dbReference type="AlphaFoldDB" id="A0A2C6KPB4"/>
<name>A0A2C6KPB4_9APIC</name>
<keyword evidence="4" id="KW-1185">Reference proteome</keyword>
<feature type="signal peptide" evidence="2">
    <location>
        <begin position="1"/>
        <end position="16"/>
    </location>
</feature>
<dbReference type="VEuPathDB" id="ToxoDB:CSUI_006784"/>
<comment type="caution">
    <text evidence="3">The sequence shown here is derived from an EMBL/GenBank/DDBJ whole genome shotgun (WGS) entry which is preliminary data.</text>
</comment>
<feature type="compositionally biased region" description="Polar residues" evidence="1">
    <location>
        <begin position="271"/>
        <end position="297"/>
    </location>
</feature>
<feature type="region of interest" description="Disordered" evidence="1">
    <location>
        <begin position="52"/>
        <end position="74"/>
    </location>
</feature>
<organism evidence="3 4">
    <name type="scientific">Cystoisospora suis</name>
    <dbReference type="NCBI Taxonomy" id="483139"/>
    <lineage>
        <taxon>Eukaryota</taxon>
        <taxon>Sar</taxon>
        <taxon>Alveolata</taxon>
        <taxon>Apicomplexa</taxon>
        <taxon>Conoidasida</taxon>
        <taxon>Coccidia</taxon>
        <taxon>Eucoccidiorida</taxon>
        <taxon>Eimeriorina</taxon>
        <taxon>Sarcocystidae</taxon>
        <taxon>Cystoisospora</taxon>
    </lineage>
</organism>
<feature type="region of interest" description="Disordered" evidence="1">
    <location>
        <begin position="271"/>
        <end position="334"/>
    </location>
</feature>
<accession>A0A2C6KPB4</accession>
<sequence>PCSVHLCSLLLDAAAPLIVPSLQNDSLEAVRRIHRSYRQQAGLHSPVTAADSELASSASEGTQHTTNADGVAGGSPGTSSYVAPVIIRAAAWIVGEYFQCISNFSDPSAPGDGSSDLTFYVDACRSLMKLACGLHLPAPVQQVVISAAVKVYLGTSASVVPATSNKQRSEPNVQLLRKVQQEMRVMLRRCRSNEAENTSGTNSVEVYDRVRLADQLLQFFGPSADPSMERIRIWSLQQENLLPVLPDAQQQVAMDPSLDLSIPFFDYRQLQSAPPSSSADPTGLASASGNTDTSPLNAGSPHKPWAAASLQDATAGSPPSKAPLPWGGSGRTPASAKKKFEVIKGAIAPTTTTAQKEAQAGPGRTLRESMGSGVSTSLSDAALQKGTDAAGCSPSAVGNTASSYQGFQRTLEPAMTAAAASLPLPQAMQAQLQQRLWQRSAEDDMLRVFTCTGPVTLPTAPDEPPALVLYACCEKKIEQSVEVQGVGLAFDEAADLRLPPVVPLASDLKKRSNKVTLKLCSFHSPLCCTSSMHLGNWQLQGQVLYSTMASKPTSSELQADESGPADTRAERGVLQQARAFAFRLEVPVTAALLPLRVNEDQLAHFLAQHASVISAQHSERVSVQALKPVPQPATSSPAWSLSIAGHSPTSPVAVLQYLRVVAASANMSLLPQQPIPVGDSSDAR</sequence>
<keyword evidence="2" id="KW-0732">Signal</keyword>
<evidence type="ECO:0000256" key="1">
    <source>
        <dbReference type="SAM" id="MobiDB-lite"/>
    </source>
</evidence>
<protein>
    <submittedName>
        <fullName evidence="3">Adaptin n terminal region domain-containing protein</fullName>
    </submittedName>
</protein>
<gene>
    <name evidence="3" type="ORF">CSUI_006784</name>
</gene>
<evidence type="ECO:0000313" key="4">
    <source>
        <dbReference type="Proteomes" id="UP000221165"/>
    </source>
</evidence>
<dbReference type="RefSeq" id="XP_067921088.1">
    <property type="nucleotide sequence ID" value="XM_068066936.1"/>
</dbReference>
<dbReference type="EMBL" id="MIGC01003480">
    <property type="protein sequence ID" value="PHJ19387.1"/>
    <property type="molecule type" value="Genomic_DNA"/>
</dbReference>
<dbReference type="InterPro" id="IPR011989">
    <property type="entry name" value="ARM-like"/>
</dbReference>